<evidence type="ECO:0000313" key="2">
    <source>
        <dbReference type="Proteomes" id="UP001152795"/>
    </source>
</evidence>
<evidence type="ECO:0000313" key="1">
    <source>
        <dbReference type="EMBL" id="CAB3986606.1"/>
    </source>
</evidence>
<dbReference type="EMBL" id="CACRXK020001042">
    <property type="protein sequence ID" value="CAB3986606.1"/>
    <property type="molecule type" value="Genomic_DNA"/>
</dbReference>
<proteinExistence type="predicted"/>
<dbReference type="Proteomes" id="UP001152795">
    <property type="component" value="Unassembled WGS sequence"/>
</dbReference>
<protein>
    <submittedName>
        <fullName evidence="1">Uncharacterized protein</fullName>
    </submittedName>
</protein>
<accession>A0A6S7GDA1</accession>
<sequence>MGGKMFTILYFILLCFKIFIAYEPYRASHIRATSFETVDSGYALQNHVIEVVHEYSPLDCGFACLQTADCQSYNTRQESSDVYECEMSSSTKTHHPNDFTAVAGVTYYGSDMFPGLGCAVVVCPNKNCRETKTYPYYHCPDDGFDLKFPSTRNHSAKGDDSSSLDEVSICFWCKTSQVKAPFLSYENNGHPPSLLNLVYSDGYVTLQINNKTA</sequence>
<keyword evidence="2" id="KW-1185">Reference proteome</keyword>
<comment type="caution">
    <text evidence="1">The sequence shown here is derived from an EMBL/GenBank/DDBJ whole genome shotgun (WGS) entry which is preliminary data.</text>
</comment>
<organism evidence="1 2">
    <name type="scientific">Paramuricea clavata</name>
    <name type="common">Red gorgonian</name>
    <name type="synonym">Violescent sea-whip</name>
    <dbReference type="NCBI Taxonomy" id="317549"/>
    <lineage>
        <taxon>Eukaryota</taxon>
        <taxon>Metazoa</taxon>
        <taxon>Cnidaria</taxon>
        <taxon>Anthozoa</taxon>
        <taxon>Octocorallia</taxon>
        <taxon>Malacalcyonacea</taxon>
        <taxon>Plexauridae</taxon>
        <taxon>Paramuricea</taxon>
    </lineage>
</organism>
<reference evidence="1" key="1">
    <citation type="submission" date="2020-04" db="EMBL/GenBank/DDBJ databases">
        <authorList>
            <person name="Alioto T."/>
            <person name="Alioto T."/>
            <person name="Gomez Garrido J."/>
        </authorList>
    </citation>
    <scope>NUCLEOTIDE SEQUENCE</scope>
    <source>
        <strain evidence="1">A484AB</strain>
    </source>
</reference>
<dbReference type="AlphaFoldDB" id="A0A6S7GDA1"/>
<gene>
    <name evidence="1" type="ORF">PACLA_8A038974</name>
</gene>
<name>A0A6S7GDA1_PARCT</name>